<proteinExistence type="predicted"/>
<evidence type="ECO:0000313" key="1">
    <source>
        <dbReference type="Ensembl" id="ENSFHEP00000017998.1"/>
    </source>
</evidence>
<evidence type="ECO:0000313" key="2">
    <source>
        <dbReference type="Proteomes" id="UP000265000"/>
    </source>
</evidence>
<name>A0A3Q2PVU3_FUNHE</name>
<dbReference type="Ensembl" id="ENSFHET00000026842.1">
    <property type="protein sequence ID" value="ENSFHEP00000017998.1"/>
    <property type="gene ID" value="ENSFHEG00000019790.1"/>
</dbReference>
<reference evidence="1" key="2">
    <citation type="submission" date="2025-09" db="UniProtKB">
        <authorList>
            <consortium name="Ensembl"/>
        </authorList>
    </citation>
    <scope>IDENTIFICATION</scope>
</reference>
<accession>A0A3Q2PVU3</accession>
<keyword evidence="2" id="KW-1185">Reference proteome</keyword>
<organism evidence="1 2">
    <name type="scientific">Fundulus heteroclitus</name>
    <name type="common">Killifish</name>
    <name type="synonym">Mummichog</name>
    <dbReference type="NCBI Taxonomy" id="8078"/>
    <lineage>
        <taxon>Eukaryota</taxon>
        <taxon>Metazoa</taxon>
        <taxon>Chordata</taxon>
        <taxon>Craniata</taxon>
        <taxon>Vertebrata</taxon>
        <taxon>Euteleostomi</taxon>
        <taxon>Actinopterygii</taxon>
        <taxon>Neopterygii</taxon>
        <taxon>Teleostei</taxon>
        <taxon>Neoteleostei</taxon>
        <taxon>Acanthomorphata</taxon>
        <taxon>Ovalentaria</taxon>
        <taxon>Atherinomorphae</taxon>
        <taxon>Cyprinodontiformes</taxon>
        <taxon>Fundulidae</taxon>
        <taxon>Fundulus</taxon>
    </lineage>
</organism>
<reference evidence="1" key="1">
    <citation type="submission" date="2025-08" db="UniProtKB">
        <authorList>
            <consortium name="Ensembl"/>
        </authorList>
    </citation>
    <scope>IDENTIFICATION</scope>
</reference>
<dbReference type="AlphaFoldDB" id="A0A3Q2PVU3"/>
<protein>
    <submittedName>
        <fullName evidence="1">Uncharacterized protein</fullName>
    </submittedName>
</protein>
<sequence length="86" mass="9771">MTKKLLSGECTERPACVISPFRSEWFPRELDTGKAKKKCTSGTSGVFFSPGETEPSAKLMLYISSEWFTQRRTDSCSLHSFVHYKL</sequence>
<dbReference type="Proteomes" id="UP000265000">
    <property type="component" value="Unplaced"/>
</dbReference>